<gene>
    <name evidence="1" type="ORF">MtrunA17_Chr5g0418251</name>
</gene>
<organism evidence="1 2">
    <name type="scientific">Medicago truncatula</name>
    <name type="common">Barrel medic</name>
    <name type="synonym">Medicago tribuloides</name>
    <dbReference type="NCBI Taxonomy" id="3880"/>
    <lineage>
        <taxon>Eukaryota</taxon>
        <taxon>Viridiplantae</taxon>
        <taxon>Streptophyta</taxon>
        <taxon>Embryophyta</taxon>
        <taxon>Tracheophyta</taxon>
        <taxon>Spermatophyta</taxon>
        <taxon>Magnoliopsida</taxon>
        <taxon>eudicotyledons</taxon>
        <taxon>Gunneridae</taxon>
        <taxon>Pentapetalae</taxon>
        <taxon>rosids</taxon>
        <taxon>fabids</taxon>
        <taxon>Fabales</taxon>
        <taxon>Fabaceae</taxon>
        <taxon>Papilionoideae</taxon>
        <taxon>50 kb inversion clade</taxon>
        <taxon>NPAAA clade</taxon>
        <taxon>Hologalegina</taxon>
        <taxon>IRL clade</taxon>
        <taxon>Trifolieae</taxon>
        <taxon>Medicago</taxon>
    </lineage>
</organism>
<evidence type="ECO:0000313" key="2">
    <source>
        <dbReference type="Proteomes" id="UP000265566"/>
    </source>
</evidence>
<sequence length="86" mass="9811">MLLTIFCFASSLTSHRSENKIIFKRCLAILATELFLDTADGKTIFQAKFKRSKKLILTASRRKFSASWLPDFDEKLEPPRTAKTGL</sequence>
<protein>
    <submittedName>
        <fullName evidence="1">Uncharacterized protein</fullName>
    </submittedName>
</protein>
<accession>A0A396HQ67</accession>
<dbReference type="AlphaFoldDB" id="A0A396HQ67"/>
<evidence type="ECO:0000313" key="1">
    <source>
        <dbReference type="EMBL" id="RHN55479.1"/>
    </source>
</evidence>
<comment type="caution">
    <text evidence="1">The sequence shown here is derived from an EMBL/GenBank/DDBJ whole genome shotgun (WGS) entry which is preliminary data.</text>
</comment>
<dbReference type="EMBL" id="PSQE01000005">
    <property type="protein sequence ID" value="RHN55479.1"/>
    <property type="molecule type" value="Genomic_DNA"/>
</dbReference>
<reference evidence="2" key="1">
    <citation type="journal article" date="2018" name="Nat. Plants">
        <title>Whole-genome landscape of Medicago truncatula symbiotic genes.</title>
        <authorList>
            <person name="Pecrix Y."/>
            <person name="Staton S.E."/>
            <person name="Sallet E."/>
            <person name="Lelandais-Briere C."/>
            <person name="Moreau S."/>
            <person name="Carrere S."/>
            <person name="Blein T."/>
            <person name="Jardinaud M.F."/>
            <person name="Latrasse D."/>
            <person name="Zouine M."/>
            <person name="Zahm M."/>
            <person name="Kreplak J."/>
            <person name="Mayjonade B."/>
            <person name="Satge C."/>
            <person name="Perez M."/>
            <person name="Cauet S."/>
            <person name="Marande W."/>
            <person name="Chantry-Darmon C."/>
            <person name="Lopez-Roques C."/>
            <person name="Bouchez O."/>
            <person name="Berard A."/>
            <person name="Debelle F."/>
            <person name="Munos S."/>
            <person name="Bendahmane A."/>
            <person name="Berges H."/>
            <person name="Niebel A."/>
            <person name="Buitink J."/>
            <person name="Frugier F."/>
            <person name="Benhamed M."/>
            <person name="Crespi M."/>
            <person name="Gouzy J."/>
            <person name="Gamas P."/>
        </authorList>
    </citation>
    <scope>NUCLEOTIDE SEQUENCE [LARGE SCALE GENOMIC DNA]</scope>
    <source>
        <strain evidence="2">cv. Jemalong A17</strain>
    </source>
</reference>
<dbReference type="Gramene" id="rna30666">
    <property type="protein sequence ID" value="RHN55479.1"/>
    <property type="gene ID" value="gene30666"/>
</dbReference>
<name>A0A396HQ67_MEDTR</name>
<proteinExistence type="predicted"/>
<dbReference type="Proteomes" id="UP000265566">
    <property type="component" value="Chromosome 5"/>
</dbReference>